<evidence type="ECO:0000256" key="6">
    <source>
        <dbReference type="ARBA" id="ARBA00051441"/>
    </source>
</evidence>
<dbReference type="FunFam" id="3.90.1150.10:FF:000063">
    <property type="entry name" value="Probable cystathionine gamma-synthase"/>
    <property type="match status" value="1"/>
</dbReference>
<keyword evidence="4" id="KW-0663">Pyridoxal phosphate</keyword>
<evidence type="ECO:0000256" key="2">
    <source>
        <dbReference type="ARBA" id="ARBA00022605"/>
    </source>
</evidence>
<sequence>MLPATTGHSAELGSSVPIYTPHAVSVSLPTWKDNVDYELGLERVHSKLSTGYPRFFIHLDIQKLAEICRAAHALSPQERCMLFPSEKAANLCRKFVADRALKQAIAEAGLEKRCRLVRFEASSSKPSSPVTTRPEPPLRIFVLFVPDEKIFGLARTFWQHTGLGISSRFAERALRLMGSFPVREAPRAPHSQSLNDLPSPPNSPAVAPRRYNVKQSPKFPLPAPPIPTGLETDENTSTYVEERYGRNLPIQHVQGAKLALRRRIADILVETAPSDGSSSPPAANLKRSERGAGQLTESDIYLYPTGMSSIFYAHQLAMSLQVRLHPDQPIGKSICFGFPYTDTLKIIEKWGPGAHFFGHGESDDLQALAQLLEQNQAQGIPPIAALFCEFPSNPLLKSPDLVRLRQLADQYGFLVVIDETIGNFLNVEVLPYADILVSSLTKVFSGDSNVMGGTMIINPSSKHHSTLKGLLDGDQTNPTGIYEDTYFGEDAIFMERNSRDFRTRVAKINGNASGICEYLMSLRDSEENKIIKSIHYPRYTTRENYEMCRRKHPPGGYGGLFSIIFHDAKSCETFYDHLKSYKGPSLGTNFTLSSPYVLLAHFNELEWASQFGVDSNLIRVSVGLEDLACLLQWFQFAFQHANS</sequence>
<dbReference type="PANTHER" id="PTHR42699">
    <property type="match status" value="1"/>
</dbReference>
<name>A0A5B0MS82_PUCGR</name>
<comment type="function">
    <text evidence="7">Catalyzes the formation of L-cystathionine from O-succinyl-L-homoserine (OSHS) and L-cysteine, via a gamma-replacement reaction. In the absence of thiol, catalyzes gamma-elimination to form 2-oxobutanoate, succinate and ammonia.</text>
</comment>
<evidence type="ECO:0000256" key="10">
    <source>
        <dbReference type="ARBA" id="ARBA00083849"/>
    </source>
</evidence>
<dbReference type="EMBL" id="VSWC01000132">
    <property type="protein sequence ID" value="KAA1079825.1"/>
    <property type="molecule type" value="Genomic_DNA"/>
</dbReference>
<comment type="cofactor">
    <cofactor evidence="1">
        <name>pyridoxal 5'-phosphate</name>
        <dbReference type="ChEBI" id="CHEBI:597326"/>
    </cofactor>
</comment>
<organism evidence="12 13">
    <name type="scientific">Puccinia graminis f. sp. tritici</name>
    <dbReference type="NCBI Taxonomy" id="56615"/>
    <lineage>
        <taxon>Eukaryota</taxon>
        <taxon>Fungi</taxon>
        <taxon>Dikarya</taxon>
        <taxon>Basidiomycota</taxon>
        <taxon>Pucciniomycotina</taxon>
        <taxon>Pucciniomycetes</taxon>
        <taxon>Pucciniales</taxon>
        <taxon>Pucciniaceae</taxon>
        <taxon>Puccinia</taxon>
    </lineage>
</organism>
<keyword evidence="2" id="KW-0028">Amino-acid biosynthesis</keyword>
<dbReference type="InterPro" id="IPR015421">
    <property type="entry name" value="PyrdxlP-dep_Trfase_major"/>
</dbReference>
<evidence type="ECO:0000256" key="8">
    <source>
        <dbReference type="ARBA" id="ARBA00060510"/>
    </source>
</evidence>
<evidence type="ECO:0000256" key="1">
    <source>
        <dbReference type="ARBA" id="ARBA00001933"/>
    </source>
</evidence>
<dbReference type="InterPro" id="IPR015424">
    <property type="entry name" value="PyrdxlP-dep_Trfase"/>
</dbReference>
<dbReference type="InterPro" id="IPR051750">
    <property type="entry name" value="Trans-sulfuration_enzymes"/>
</dbReference>
<dbReference type="SUPFAM" id="SSF53383">
    <property type="entry name" value="PLP-dependent transferases"/>
    <property type="match status" value="1"/>
</dbReference>
<dbReference type="EC" id="2.5.1.48" evidence="9"/>
<dbReference type="OrthoDB" id="10047078at2759"/>
<dbReference type="InterPro" id="IPR015422">
    <property type="entry name" value="PyrdxlP-dep_Trfase_small"/>
</dbReference>
<protein>
    <recommendedName>
        <fullName evidence="9">cystathionine gamma-synthase</fullName>
        <ecNumber evidence="9">2.5.1.48</ecNumber>
    </recommendedName>
    <alternativeName>
        <fullName evidence="10">O-succinylhomoserine (thiol)-lyase</fullName>
    </alternativeName>
</protein>
<dbReference type="Gene3D" id="3.40.640.10">
    <property type="entry name" value="Type I PLP-dependent aspartate aminotransferase-like (Major domain)"/>
    <property type="match status" value="1"/>
</dbReference>
<accession>A0A5B0MS82</accession>
<evidence type="ECO:0000313" key="13">
    <source>
        <dbReference type="Proteomes" id="UP000324748"/>
    </source>
</evidence>
<dbReference type="Pfam" id="PF01053">
    <property type="entry name" value="Cys_Met_Meta_PP"/>
    <property type="match status" value="1"/>
</dbReference>
<dbReference type="FunFam" id="3.40.640.10:FF:000111">
    <property type="entry name" value="Cystathionine gamma-synthase"/>
    <property type="match status" value="1"/>
</dbReference>
<evidence type="ECO:0000256" key="11">
    <source>
        <dbReference type="SAM" id="MobiDB-lite"/>
    </source>
</evidence>
<evidence type="ECO:0000256" key="7">
    <source>
        <dbReference type="ARBA" id="ARBA00058439"/>
    </source>
</evidence>
<dbReference type="AlphaFoldDB" id="A0A5B0MS82"/>
<comment type="catalytic activity">
    <reaction evidence="6">
        <text>O-succinyl-L-homoserine + L-cysteine = L,L-cystathionine + succinate + H(+)</text>
        <dbReference type="Rhea" id="RHEA:20397"/>
        <dbReference type="ChEBI" id="CHEBI:15378"/>
        <dbReference type="ChEBI" id="CHEBI:30031"/>
        <dbReference type="ChEBI" id="CHEBI:35235"/>
        <dbReference type="ChEBI" id="CHEBI:57661"/>
        <dbReference type="ChEBI" id="CHEBI:58161"/>
        <dbReference type="EC" id="2.5.1.48"/>
    </reaction>
</comment>
<reference evidence="12 13" key="1">
    <citation type="submission" date="2019-05" db="EMBL/GenBank/DDBJ databases">
        <title>Emergence of the Ug99 lineage of the wheat stem rust pathogen through somatic hybridization.</title>
        <authorList>
            <person name="Li F."/>
            <person name="Upadhyaya N.M."/>
            <person name="Sperschneider J."/>
            <person name="Matny O."/>
            <person name="Nguyen-Phuc H."/>
            <person name="Mago R."/>
            <person name="Raley C."/>
            <person name="Miller M.E."/>
            <person name="Silverstein K.A.T."/>
            <person name="Henningsen E."/>
            <person name="Hirsch C.D."/>
            <person name="Visser B."/>
            <person name="Pretorius Z.A."/>
            <person name="Steffenson B.J."/>
            <person name="Schwessinger B."/>
            <person name="Dodds P.N."/>
            <person name="Figueroa M."/>
        </authorList>
    </citation>
    <scope>NUCLEOTIDE SEQUENCE [LARGE SCALE GENOMIC DNA]</scope>
    <source>
        <strain evidence="12">21-0</strain>
    </source>
</reference>
<evidence type="ECO:0000256" key="3">
    <source>
        <dbReference type="ARBA" id="ARBA00022679"/>
    </source>
</evidence>
<feature type="region of interest" description="Disordered" evidence="11">
    <location>
        <begin position="271"/>
        <end position="290"/>
    </location>
</feature>
<feature type="region of interest" description="Disordered" evidence="11">
    <location>
        <begin position="185"/>
        <end position="209"/>
    </location>
</feature>
<dbReference type="Gene3D" id="3.90.1150.10">
    <property type="entry name" value="Aspartate Aminotransferase, domain 1"/>
    <property type="match status" value="1"/>
</dbReference>
<proteinExistence type="predicted"/>
<keyword evidence="5" id="KW-0486">Methionine biosynthesis</keyword>
<gene>
    <name evidence="12" type="ORF">PGT21_025359</name>
</gene>
<keyword evidence="3" id="KW-0808">Transferase</keyword>
<evidence type="ECO:0000256" key="9">
    <source>
        <dbReference type="ARBA" id="ARBA00066530"/>
    </source>
</evidence>
<comment type="pathway">
    <text evidence="8">Amino-acid biosynthesis; L-methionine biosynthesis via de novo pathway; L-cystathionine from O-succinyl-L-homoserine: step 1/1.</text>
</comment>
<feature type="compositionally biased region" description="Low complexity" evidence="11">
    <location>
        <begin position="272"/>
        <end position="283"/>
    </location>
</feature>
<dbReference type="PANTHER" id="PTHR42699:SF1">
    <property type="entry name" value="CYSTATHIONINE GAMMA-SYNTHASE-RELATED"/>
    <property type="match status" value="1"/>
</dbReference>
<dbReference type="GO" id="GO:0009086">
    <property type="term" value="P:methionine biosynthetic process"/>
    <property type="evidence" value="ECO:0007669"/>
    <property type="project" value="UniProtKB-KW"/>
</dbReference>
<dbReference type="GO" id="GO:0030170">
    <property type="term" value="F:pyridoxal phosphate binding"/>
    <property type="evidence" value="ECO:0007669"/>
    <property type="project" value="InterPro"/>
</dbReference>
<dbReference type="GO" id="GO:0003962">
    <property type="term" value="F:cystathionine gamma-synthase activity"/>
    <property type="evidence" value="ECO:0007669"/>
    <property type="project" value="UniProtKB-EC"/>
</dbReference>
<dbReference type="InterPro" id="IPR000277">
    <property type="entry name" value="Cys/Met-Metab_PyrdxlP-dep_enz"/>
</dbReference>
<evidence type="ECO:0000256" key="4">
    <source>
        <dbReference type="ARBA" id="ARBA00022898"/>
    </source>
</evidence>
<comment type="caution">
    <text evidence="12">The sequence shown here is derived from an EMBL/GenBank/DDBJ whole genome shotgun (WGS) entry which is preliminary data.</text>
</comment>
<evidence type="ECO:0000256" key="5">
    <source>
        <dbReference type="ARBA" id="ARBA00023167"/>
    </source>
</evidence>
<dbReference type="Proteomes" id="UP000324748">
    <property type="component" value="Unassembled WGS sequence"/>
</dbReference>
<evidence type="ECO:0000313" key="12">
    <source>
        <dbReference type="EMBL" id="KAA1079825.1"/>
    </source>
</evidence>
<dbReference type="GO" id="GO:0019346">
    <property type="term" value="P:transsulfuration"/>
    <property type="evidence" value="ECO:0007669"/>
    <property type="project" value="InterPro"/>
</dbReference>
<keyword evidence="13" id="KW-1185">Reference proteome</keyword>